<sequence length="307" mass="32735">MQQSAAKVDQIYLERKQDVVRLEAAAGGGNGGSWSPSWARGVAIVQVDINWFRCPVCSRILLPPVFQCKRGHLACGRCRAGKCPTCKKDGGGSGSFDSRNTVAEDIISVSKFKCPHSGCHEFFPYPKLHAHSGECRHAPCFCPETGCTFAAPPTILLAHLVDDHSRHVHSVTYGKIHGFSVPLSEPRRLLLAEEDNRVFAVVLGALGAVTAVSMVCVRAPGGGASQPRYIAELRARRPPGVAVAMGSTVTTAMEMVTSSDRPGEVGVEKLPWVLAVPSTCLLAGDDGVPKEVALKICIKKISGDLVL</sequence>
<accession>A0ACD5TQU7</accession>
<proteinExistence type="predicted"/>
<name>A0ACD5TQU7_AVESA</name>
<organism evidence="1 2">
    <name type="scientific">Avena sativa</name>
    <name type="common">Oat</name>
    <dbReference type="NCBI Taxonomy" id="4498"/>
    <lineage>
        <taxon>Eukaryota</taxon>
        <taxon>Viridiplantae</taxon>
        <taxon>Streptophyta</taxon>
        <taxon>Embryophyta</taxon>
        <taxon>Tracheophyta</taxon>
        <taxon>Spermatophyta</taxon>
        <taxon>Magnoliopsida</taxon>
        <taxon>Liliopsida</taxon>
        <taxon>Poales</taxon>
        <taxon>Poaceae</taxon>
        <taxon>BOP clade</taxon>
        <taxon>Pooideae</taxon>
        <taxon>Poodae</taxon>
        <taxon>Poeae</taxon>
        <taxon>Poeae Chloroplast Group 1 (Aveneae type)</taxon>
        <taxon>Aveninae</taxon>
        <taxon>Avena</taxon>
    </lineage>
</organism>
<reference evidence="1" key="2">
    <citation type="submission" date="2025-09" db="UniProtKB">
        <authorList>
            <consortium name="EnsemblPlants"/>
        </authorList>
    </citation>
    <scope>IDENTIFICATION</scope>
</reference>
<dbReference type="EnsemblPlants" id="AVESA.00010b.r2.1CG0112380.1">
    <property type="protein sequence ID" value="AVESA.00010b.r2.1CG0112380.1.CDS"/>
    <property type="gene ID" value="AVESA.00010b.r2.1CG0112380"/>
</dbReference>
<protein>
    <submittedName>
        <fullName evidence="1">Uncharacterized protein</fullName>
    </submittedName>
</protein>
<dbReference type="Proteomes" id="UP001732700">
    <property type="component" value="Chromosome 1C"/>
</dbReference>
<evidence type="ECO:0000313" key="2">
    <source>
        <dbReference type="Proteomes" id="UP001732700"/>
    </source>
</evidence>
<keyword evidence="2" id="KW-1185">Reference proteome</keyword>
<evidence type="ECO:0000313" key="1">
    <source>
        <dbReference type="EnsemblPlants" id="AVESA.00010b.r2.1CG0112380.1.CDS"/>
    </source>
</evidence>
<reference evidence="1" key="1">
    <citation type="submission" date="2021-05" db="EMBL/GenBank/DDBJ databases">
        <authorList>
            <person name="Scholz U."/>
            <person name="Mascher M."/>
            <person name="Fiebig A."/>
        </authorList>
    </citation>
    <scope>NUCLEOTIDE SEQUENCE [LARGE SCALE GENOMIC DNA]</scope>
</reference>